<gene>
    <name evidence="2" type="ORF">EYB31_13875</name>
</gene>
<evidence type="ECO:0000313" key="3">
    <source>
        <dbReference type="Proteomes" id="UP000293142"/>
    </source>
</evidence>
<keyword evidence="1" id="KW-1133">Transmembrane helix</keyword>
<keyword evidence="1" id="KW-0472">Membrane</keyword>
<keyword evidence="3" id="KW-1185">Reference proteome</keyword>
<dbReference type="Proteomes" id="UP000293142">
    <property type="component" value="Unassembled WGS sequence"/>
</dbReference>
<evidence type="ECO:0000313" key="2">
    <source>
        <dbReference type="EMBL" id="TBL78585.1"/>
    </source>
</evidence>
<comment type="caution">
    <text evidence="2">The sequence shown here is derived from an EMBL/GenBank/DDBJ whole genome shotgun (WGS) entry which is preliminary data.</text>
</comment>
<feature type="transmembrane region" description="Helical" evidence="1">
    <location>
        <begin position="169"/>
        <end position="188"/>
    </location>
</feature>
<dbReference type="OrthoDB" id="2475091at2"/>
<reference evidence="2 3" key="1">
    <citation type="submission" date="2019-02" db="EMBL/GenBank/DDBJ databases">
        <title>Paenibacillus sp. nov., isolated from surface-sterilized tissue of Thalictrum simplex L.</title>
        <authorList>
            <person name="Tuo L."/>
        </authorList>
    </citation>
    <scope>NUCLEOTIDE SEQUENCE [LARGE SCALE GENOMIC DNA]</scope>
    <source>
        <strain evidence="2 3">N2SHLJ1</strain>
    </source>
</reference>
<dbReference type="AlphaFoldDB" id="A0A4Q9DRS7"/>
<dbReference type="RefSeq" id="WP_131013941.1">
    <property type="nucleotide sequence ID" value="NZ_SIRE01000009.1"/>
</dbReference>
<protein>
    <submittedName>
        <fullName evidence="2">Uncharacterized protein</fullName>
    </submittedName>
</protein>
<keyword evidence="1" id="KW-0812">Transmembrane</keyword>
<accession>A0A4Q9DRS7</accession>
<name>A0A4Q9DRS7_9BACL</name>
<feature type="transmembrane region" description="Helical" evidence="1">
    <location>
        <begin position="194"/>
        <end position="214"/>
    </location>
</feature>
<feature type="transmembrane region" description="Helical" evidence="1">
    <location>
        <begin position="83"/>
        <end position="105"/>
    </location>
</feature>
<feature type="transmembrane region" description="Helical" evidence="1">
    <location>
        <begin position="6"/>
        <end position="25"/>
    </location>
</feature>
<proteinExistence type="predicted"/>
<dbReference type="EMBL" id="SIRE01000009">
    <property type="protein sequence ID" value="TBL78585.1"/>
    <property type="molecule type" value="Genomic_DNA"/>
</dbReference>
<sequence>MEYVAFFILGTIDIFLVLAFIFKIFRWPLGSYIKECILIAFLCSLESFANRFVFDLAEYDALIQVVTIMLCVHYILRVNFYHAITLSVIGVMAYFEVVYVMYQVLEQIDIVSTSDAAASVGEGTFIIQLTSETFAAIIVWLIYKFNLGFSYVAVPPHDRKTKFTAEEKINMTVDFVAALVIFATNYCIITLGRLGIGAMMVSEFIALCLLLYLARRRDYAHDRPH</sequence>
<evidence type="ECO:0000256" key="1">
    <source>
        <dbReference type="SAM" id="Phobius"/>
    </source>
</evidence>
<organism evidence="2 3">
    <name type="scientific">Paenibacillus thalictri</name>
    <dbReference type="NCBI Taxonomy" id="2527873"/>
    <lineage>
        <taxon>Bacteria</taxon>
        <taxon>Bacillati</taxon>
        <taxon>Bacillota</taxon>
        <taxon>Bacilli</taxon>
        <taxon>Bacillales</taxon>
        <taxon>Paenibacillaceae</taxon>
        <taxon>Paenibacillus</taxon>
    </lineage>
</organism>